<organism evidence="2">
    <name type="scientific">Psilocybe cubensis</name>
    <name type="common">Psychedelic mushroom</name>
    <name type="synonym">Stropharia cubensis</name>
    <dbReference type="NCBI Taxonomy" id="181762"/>
    <lineage>
        <taxon>Eukaryota</taxon>
        <taxon>Fungi</taxon>
        <taxon>Dikarya</taxon>
        <taxon>Basidiomycota</taxon>
        <taxon>Agaricomycotina</taxon>
        <taxon>Agaricomycetes</taxon>
        <taxon>Agaricomycetidae</taxon>
        <taxon>Agaricales</taxon>
        <taxon>Agaricineae</taxon>
        <taxon>Strophariaceae</taxon>
        <taxon>Psilocybe</taxon>
    </lineage>
</organism>
<protein>
    <submittedName>
        <fullName evidence="2">Uncharacterized protein</fullName>
    </submittedName>
</protein>
<name>A0A8H7Y4F0_PSICU</name>
<dbReference type="EMBL" id="JAFIQS010000004">
    <property type="protein sequence ID" value="KAG5170759.1"/>
    <property type="molecule type" value="Genomic_DNA"/>
</dbReference>
<proteinExistence type="predicted"/>
<feature type="compositionally biased region" description="Polar residues" evidence="1">
    <location>
        <begin position="29"/>
        <end position="41"/>
    </location>
</feature>
<evidence type="ECO:0000313" key="2">
    <source>
        <dbReference type="EMBL" id="KAG5170759.1"/>
    </source>
</evidence>
<feature type="compositionally biased region" description="Basic residues" evidence="1">
    <location>
        <begin position="321"/>
        <end position="333"/>
    </location>
</feature>
<dbReference type="AlphaFoldDB" id="A0A8H7Y4F0"/>
<reference evidence="2" key="1">
    <citation type="submission" date="2021-02" db="EMBL/GenBank/DDBJ databases">
        <title>Psilocybe cubensis genome.</title>
        <authorList>
            <person name="Mckernan K.J."/>
            <person name="Crawford S."/>
            <person name="Trippe A."/>
            <person name="Kane L.T."/>
            <person name="Mclaughlin S."/>
        </authorList>
    </citation>
    <scope>NUCLEOTIDE SEQUENCE [LARGE SCALE GENOMIC DNA]</scope>
    <source>
        <strain evidence="2">MGC-MH-2018</strain>
    </source>
</reference>
<feature type="region of interest" description="Disordered" evidence="1">
    <location>
        <begin position="519"/>
        <end position="558"/>
    </location>
</feature>
<gene>
    <name evidence="2" type="ORF">JR316_005150</name>
</gene>
<sequence length="589" mass="63857">MGDDATPGSTQKRKRVGRSQPNAEAGPSTPRQRIVASSPNFSPLPMSTPDAPVPTRAGRLSKPTMKKSAALKIPKRSGQATENRLSDSDSDGLPFGVMLPRHRVPKTDSSAKSTPKSKPKSRTTPPLPPKVKHLGSFEITSSSESDDQAPPRKKPKKSAKAASNSVEVIDLCSDDDIPPSKSRPQKPVLDKDAEVLVIESSDDDSPVVDISDSGMNVSSPVHDTPNAMARTDPEETSQIFPGDSATRSSGATLDELQRSYRELMMNSRPSRRANSQRTSIFSSSNFIRPRAIRLIDKDETVTSTNLHTPIYFRRTQDSIRQKSKMKAKRKKPKPLYSGSPMASPVLNTLPHPASTQAATVSERQLTASPKERATTNIIHDAINDLPLSPLTQAPPDIAEDMIITGVHVLEQSSPPSLIQAPKDSDVTTRPHVNNDMDIPMASPTRSAKVVKEKTTADIYPTDPPLATTTGSNIKYADKILHSRIPSSGVMIVDEETHLNESTSKEIDTDNFGTIDTIDETDTGHIPMSTHNTTASLTSATTTTTTTPSSPSTITTPPSAELSTLMQKLNYEDDDDFNLSDFELLYPDSE</sequence>
<accession>A0A8H7Y4F0</accession>
<comment type="caution">
    <text evidence="2">The sequence shown here is derived from an EMBL/GenBank/DDBJ whole genome shotgun (WGS) entry which is preliminary data.</text>
</comment>
<evidence type="ECO:0000256" key="1">
    <source>
        <dbReference type="SAM" id="MobiDB-lite"/>
    </source>
</evidence>
<feature type="region of interest" description="Disordered" evidence="1">
    <location>
        <begin position="319"/>
        <end position="343"/>
    </location>
</feature>
<feature type="compositionally biased region" description="Low complexity" evidence="1">
    <location>
        <begin position="528"/>
        <end position="558"/>
    </location>
</feature>
<feature type="region of interest" description="Disordered" evidence="1">
    <location>
        <begin position="204"/>
        <end position="226"/>
    </location>
</feature>
<feature type="region of interest" description="Disordered" evidence="1">
    <location>
        <begin position="1"/>
        <end position="191"/>
    </location>
</feature>